<dbReference type="AlphaFoldDB" id="A0A1X7SPD0"/>
<proteinExistence type="predicted"/>
<name>A0A1X7SPD0_AMPQE</name>
<organism evidence="1">
    <name type="scientific">Amphimedon queenslandica</name>
    <name type="common">Sponge</name>
    <dbReference type="NCBI Taxonomy" id="400682"/>
    <lineage>
        <taxon>Eukaryota</taxon>
        <taxon>Metazoa</taxon>
        <taxon>Porifera</taxon>
        <taxon>Demospongiae</taxon>
        <taxon>Heteroscleromorpha</taxon>
        <taxon>Haplosclerida</taxon>
        <taxon>Niphatidae</taxon>
        <taxon>Amphimedon</taxon>
    </lineage>
</organism>
<dbReference type="InParanoid" id="A0A1X7SPD0"/>
<accession>A0A1X7SPD0</accession>
<protein>
    <submittedName>
        <fullName evidence="1">Uncharacterized protein</fullName>
    </submittedName>
</protein>
<dbReference type="EnsemblMetazoa" id="Aqu2.1.03916_001">
    <property type="protein sequence ID" value="Aqu2.1.03916_001"/>
    <property type="gene ID" value="Aqu2.1.03916"/>
</dbReference>
<reference evidence="1" key="1">
    <citation type="submission" date="2017-05" db="UniProtKB">
        <authorList>
            <consortium name="EnsemblMetazoa"/>
        </authorList>
    </citation>
    <scope>IDENTIFICATION</scope>
</reference>
<sequence>MSLTYSSIPMCLLNCFCYPLTRFTVYDTIAFSCWYMCHWLILCV</sequence>
<evidence type="ECO:0000313" key="1">
    <source>
        <dbReference type="EnsemblMetazoa" id="Aqu2.1.03916_001"/>
    </source>
</evidence>